<organism evidence="3 4">
    <name type="scientific">Pleurodeles waltl</name>
    <name type="common">Iberian ribbed newt</name>
    <dbReference type="NCBI Taxonomy" id="8319"/>
    <lineage>
        <taxon>Eukaryota</taxon>
        <taxon>Metazoa</taxon>
        <taxon>Chordata</taxon>
        <taxon>Craniata</taxon>
        <taxon>Vertebrata</taxon>
        <taxon>Euteleostomi</taxon>
        <taxon>Amphibia</taxon>
        <taxon>Batrachia</taxon>
        <taxon>Caudata</taxon>
        <taxon>Salamandroidea</taxon>
        <taxon>Salamandridae</taxon>
        <taxon>Pleurodelinae</taxon>
        <taxon>Pleurodeles</taxon>
    </lineage>
</organism>
<keyword evidence="2" id="KW-0732">Signal</keyword>
<proteinExistence type="predicted"/>
<protein>
    <submittedName>
        <fullName evidence="3">Uncharacterized protein</fullName>
    </submittedName>
</protein>
<accession>A0AAV7MDR4</accession>
<dbReference type="Proteomes" id="UP001066276">
    <property type="component" value="Chromosome 10"/>
</dbReference>
<gene>
    <name evidence="3" type="ORF">NDU88_006321</name>
</gene>
<feature type="signal peptide" evidence="2">
    <location>
        <begin position="1"/>
        <end position="18"/>
    </location>
</feature>
<dbReference type="AlphaFoldDB" id="A0AAV7MDR4"/>
<evidence type="ECO:0000313" key="4">
    <source>
        <dbReference type="Proteomes" id="UP001066276"/>
    </source>
</evidence>
<dbReference type="EMBL" id="JANPWB010000014">
    <property type="protein sequence ID" value="KAJ1101249.1"/>
    <property type="molecule type" value="Genomic_DNA"/>
</dbReference>
<reference evidence="3" key="1">
    <citation type="journal article" date="2022" name="bioRxiv">
        <title>Sequencing and chromosome-scale assembly of the giantPleurodeles waltlgenome.</title>
        <authorList>
            <person name="Brown T."/>
            <person name="Elewa A."/>
            <person name="Iarovenko S."/>
            <person name="Subramanian E."/>
            <person name="Araus A.J."/>
            <person name="Petzold A."/>
            <person name="Susuki M."/>
            <person name="Suzuki K.-i.T."/>
            <person name="Hayashi T."/>
            <person name="Toyoda A."/>
            <person name="Oliveira C."/>
            <person name="Osipova E."/>
            <person name="Leigh N.D."/>
            <person name="Simon A."/>
            <person name="Yun M.H."/>
        </authorList>
    </citation>
    <scope>NUCLEOTIDE SEQUENCE</scope>
    <source>
        <strain evidence="3">20211129_DDA</strain>
        <tissue evidence="3">Liver</tissue>
    </source>
</reference>
<evidence type="ECO:0000313" key="3">
    <source>
        <dbReference type="EMBL" id="KAJ1101249.1"/>
    </source>
</evidence>
<feature type="chain" id="PRO_5043574666" evidence="2">
    <location>
        <begin position="19"/>
        <end position="116"/>
    </location>
</feature>
<comment type="caution">
    <text evidence="3">The sequence shown here is derived from an EMBL/GenBank/DDBJ whole genome shotgun (WGS) entry which is preliminary data.</text>
</comment>
<evidence type="ECO:0000256" key="1">
    <source>
        <dbReference type="SAM" id="MobiDB-lite"/>
    </source>
</evidence>
<name>A0AAV7MDR4_PLEWA</name>
<evidence type="ECO:0000256" key="2">
    <source>
        <dbReference type="SAM" id="SignalP"/>
    </source>
</evidence>
<keyword evidence="4" id="KW-1185">Reference proteome</keyword>
<feature type="region of interest" description="Disordered" evidence="1">
    <location>
        <begin position="40"/>
        <end position="116"/>
    </location>
</feature>
<sequence length="116" mass="13047">MLLVVFLLLCCGYAGVLDQSAVNPWKKSKREVQRNSGELLHSLSDEIPTGETLNSPQMRIGYRERTMQPDFAMRRSKQRQRSDRKFGSRPTGLMHSQAGTTPPDFQRGIDAAPAVQ</sequence>